<evidence type="ECO:0000313" key="2">
    <source>
        <dbReference type="Proteomes" id="UP000276133"/>
    </source>
</evidence>
<dbReference type="Proteomes" id="UP000276133">
    <property type="component" value="Unassembled WGS sequence"/>
</dbReference>
<proteinExistence type="predicted"/>
<protein>
    <submittedName>
        <fullName evidence="1">Uncharacterized protein</fullName>
    </submittedName>
</protein>
<sequence>MEFLLPYKYSLYSGWFWDLERFFDLVTGSVLDKWLCWPALLAFLCLSRLLVRTLGRLGSASARLA</sequence>
<reference evidence="1 2" key="1">
    <citation type="journal article" date="2018" name="Sci. Rep.">
        <title>Genomic signatures of local adaptation to the degree of environmental predictability in rotifers.</title>
        <authorList>
            <person name="Franch-Gras L."/>
            <person name="Hahn C."/>
            <person name="Garcia-Roger E.M."/>
            <person name="Carmona M.J."/>
            <person name="Serra M."/>
            <person name="Gomez A."/>
        </authorList>
    </citation>
    <scope>NUCLEOTIDE SEQUENCE [LARGE SCALE GENOMIC DNA]</scope>
    <source>
        <strain evidence="1">HYR1</strain>
    </source>
</reference>
<evidence type="ECO:0000313" key="1">
    <source>
        <dbReference type="EMBL" id="RMZ95863.1"/>
    </source>
</evidence>
<accession>A0A3M7PA00</accession>
<keyword evidence="2" id="KW-1185">Reference proteome</keyword>
<name>A0A3M7PA00_BRAPC</name>
<dbReference type="AlphaFoldDB" id="A0A3M7PA00"/>
<organism evidence="1 2">
    <name type="scientific">Brachionus plicatilis</name>
    <name type="common">Marine rotifer</name>
    <name type="synonym">Brachionus muelleri</name>
    <dbReference type="NCBI Taxonomy" id="10195"/>
    <lineage>
        <taxon>Eukaryota</taxon>
        <taxon>Metazoa</taxon>
        <taxon>Spiralia</taxon>
        <taxon>Gnathifera</taxon>
        <taxon>Rotifera</taxon>
        <taxon>Eurotatoria</taxon>
        <taxon>Monogononta</taxon>
        <taxon>Pseudotrocha</taxon>
        <taxon>Ploima</taxon>
        <taxon>Brachionidae</taxon>
        <taxon>Brachionus</taxon>
    </lineage>
</organism>
<comment type="caution">
    <text evidence="1">The sequence shown here is derived from an EMBL/GenBank/DDBJ whole genome shotgun (WGS) entry which is preliminary data.</text>
</comment>
<dbReference type="EMBL" id="REGN01012328">
    <property type="protein sequence ID" value="RMZ95863.1"/>
    <property type="molecule type" value="Genomic_DNA"/>
</dbReference>
<gene>
    <name evidence="1" type="ORF">BpHYR1_004559</name>
</gene>